<keyword evidence="5" id="KW-0328">Glycosyltransferase</keyword>
<dbReference type="InterPro" id="IPR026116">
    <property type="entry name" value="GT18_cat"/>
</dbReference>
<evidence type="ECO:0000313" key="17">
    <source>
        <dbReference type="Proteomes" id="UP001044222"/>
    </source>
</evidence>
<proteinExistence type="inferred from homology"/>
<keyword evidence="11" id="KW-0472">Membrane</keyword>
<name>A0A9D3MTU1_ANGAN</name>
<feature type="signal peptide" evidence="14">
    <location>
        <begin position="1"/>
        <end position="29"/>
    </location>
</feature>
<evidence type="ECO:0000256" key="4">
    <source>
        <dbReference type="ARBA" id="ARBA00012671"/>
    </source>
</evidence>
<evidence type="ECO:0000256" key="1">
    <source>
        <dbReference type="ARBA" id="ARBA00004323"/>
    </source>
</evidence>
<evidence type="ECO:0000256" key="14">
    <source>
        <dbReference type="SAM" id="SignalP"/>
    </source>
</evidence>
<evidence type="ECO:0000313" key="16">
    <source>
        <dbReference type="EMBL" id="KAG5854630.1"/>
    </source>
</evidence>
<dbReference type="PANTHER" id="PTHR15075">
    <property type="entry name" value="ALPHA-MANNOSIDE BETA-1,6-N-ACETYLGLUCOSAMINYLTRANSFERASE"/>
    <property type="match status" value="1"/>
</dbReference>
<organism evidence="16 17">
    <name type="scientific">Anguilla anguilla</name>
    <name type="common">European freshwater eel</name>
    <name type="synonym">Muraena anguilla</name>
    <dbReference type="NCBI Taxonomy" id="7936"/>
    <lineage>
        <taxon>Eukaryota</taxon>
        <taxon>Metazoa</taxon>
        <taxon>Chordata</taxon>
        <taxon>Craniata</taxon>
        <taxon>Vertebrata</taxon>
        <taxon>Euteleostomi</taxon>
        <taxon>Actinopterygii</taxon>
        <taxon>Neopterygii</taxon>
        <taxon>Teleostei</taxon>
        <taxon>Anguilliformes</taxon>
        <taxon>Anguillidae</taxon>
        <taxon>Anguilla</taxon>
    </lineage>
</organism>
<evidence type="ECO:0000256" key="10">
    <source>
        <dbReference type="ARBA" id="ARBA00023034"/>
    </source>
</evidence>
<accession>A0A9D3MTU1</accession>
<dbReference type="InterPro" id="IPR052105">
    <property type="entry name" value="MGAT5_Glycosyltransferase"/>
</dbReference>
<dbReference type="EC" id="2.4.1.155" evidence="4"/>
<evidence type="ECO:0000256" key="2">
    <source>
        <dbReference type="ARBA" id="ARBA00004922"/>
    </source>
</evidence>
<evidence type="ECO:0000256" key="3">
    <source>
        <dbReference type="ARBA" id="ARBA00007477"/>
    </source>
</evidence>
<keyword evidence="10" id="KW-0333">Golgi apparatus</keyword>
<feature type="domain" description="Glycosyltransferase family 18 catalytic" evidence="15">
    <location>
        <begin position="166"/>
        <end position="510"/>
    </location>
</feature>
<evidence type="ECO:0000256" key="13">
    <source>
        <dbReference type="ARBA" id="ARBA00048243"/>
    </source>
</evidence>
<dbReference type="PANTHER" id="PTHR15075:SF7">
    <property type="entry name" value="ALPHA-1,6-MANNOSYL-GLYCOPROTEIN 6-BETA-N-ACETYLGLUCOSAMINYLTRANSFERASE"/>
    <property type="match status" value="1"/>
</dbReference>
<dbReference type="Proteomes" id="UP001044222">
    <property type="component" value="Unassembled WGS sequence"/>
</dbReference>
<keyword evidence="8" id="KW-0735">Signal-anchor</keyword>
<gene>
    <name evidence="16" type="ORF">ANANG_G00039860</name>
</gene>
<dbReference type="GO" id="GO:0006487">
    <property type="term" value="P:protein N-linked glycosylation"/>
    <property type="evidence" value="ECO:0007669"/>
    <property type="project" value="TreeGrafter"/>
</dbReference>
<evidence type="ECO:0000256" key="8">
    <source>
        <dbReference type="ARBA" id="ARBA00022968"/>
    </source>
</evidence>
<dbReference type="AlphaFoldDB" id="A0A9D3MTU1"/>
<dbReference type="GO" id="GO:0030144">
    <property type="term" value="F:alpha-1,6-mannosylglycoprotein 6-beta-N-acetylglucosaminyltransferase activity"/>
    <property type="evidence" value="ECO:0007669"/>
    <property type="project" value="UniProtKB-EC"/>
</dbReference>
<dbReference type="EMBL" id="JAFIRN010000002">
    <property type="protein sequence ID" value="KAG5854630.1"/>
    <property type="molecule type" value="Genomic_DNA"/>
</dbReference>
<comment type="catalytic activity">
    <reaction evidence="13">
        <text>N(4)-{beta-D-GlcNAc-(1-&gt;2)-[beta-D-GlcNAc-(1-&gt;4)]-alpha-D-Man-(1-&gt;3)-[beta-D-GlcNAc-(1-&gt;2)-alpha-D-Man-(1-&gt;6)]-beta-D-Man-(1-&gt;4)-beta-D-GlcNAc-(1-&gt;4)-beta-D-GlcNAc}-L-asparaginyl-[protein] + UDP-N-acetyl-alpha-D-glucosamine = N(4)-{beta-D-GlcNAc-(1-&gt;2)-[beta-D-GlcNAc-(1-&gt;4)]-alpha-D-Man-(1-&gt;3)-[beta-D-GlcNAc-(1-&gt;2)-[beta-D-GlcNAc-(1-&gt;6)]-alpha-D-Man-(1-&gt;6)]-beta-D-Man-(1-&gt;4)-beta-D-GlcNAc-(1-&gt;4)-beta-D-GlcNAc}-L-asparaginyl-[protein] + UDP + H(+)</text>
        <dbReference type="Rhea" id="RHEA:16921"/>
        <dbReference type="Rhea" id="RHEA-COMP:14374"/>
        <dbReference type="Rhea" id="RHEA-COMP:14377"/>
        <dbReference type="ChEBI" id="CHEBI:15378"/>
        <dbReference type="ChEBI" id="CHEBI:57705"/>
        <dbReference type="ChEBI" id="CHEBI:58223"/>
        <dbReference type="ChEBI" id="CHEBI:139507"/>
        <dbReference type="ChEBI" id="CHEBI:139510"/>
        <dbReference type="EC" id="2.4.1.155"/>
    </reaction>
</comment>
<sequence>MRAPLRPRSGCLVLCLSVSLLMLLLQVMWVPPETARDAPPGRGPSDREGPRHSVRRLALRLDSLSSQMQRLAREREEPPSAQPDIVHILQTFRQEHRNLQQTMEKELLHMSQKLDQLLQRTPAALPHEHASHGGLPRACEVPNNPEFALCAGKVEFLRASWRSDACYAFYGVDGSTCSILAYLSEREDFCPPLPGRNRTTLPWHQQPSGHKEEAVIQTDFRPLYESMGSGQGPAARFMRSRIEGLAARWREAGESMRLRIPHGAARRLRVLLYPGILAGGTGQRFEETLERGGPLGELVQWADVSAAIFVLGHNLTFAASQTRLLSLIGAAPGRGSCPILRPLPFDLIYTDYHGLAHLQGAMGLSFQHYQCRFRILDSFGTEPAFNIREYARRRGYSTAWGSWGLQPLQYMTMFPHTPDNSFMGFVSEVVGSGWEVSTKEHRKEDMAVVYGKQEYMWQGKKGYLEVIGRELELHATVFQPPGRPSALPDFISNHGLLPQDRLQQLLLRAKARRSRRRGSARECDAELISQLFVGLGFPYEGPAPLEAVALGCVFLQPRFQPPHSAENSNFYQGKPTSRQVHSQHPYAEDFIGKPYVWTVDMDNSTEVREAVRAIMRTEVKPFIPREFTCEGMLERVYAYITHQEFCGASLPAWPPEGALSARLGALGQSCVAVCRRASLVCEPALFHHLNQPAAFKRLGLVCASTEREVDHLFPSYNPWGRRCSLQEDQRLFSCAGAHPSYSRLCPCRAYQPGQEPRSDSELPEGPRRFLRPACPLCRARRSVKLLRREWFLNRRRSVAARALAENLPRVKHKGAHYRR</sequence>
<keyword evidence="17" id="KW-1185">Reference proteome</keyword>
<keyword evidence="7" id="KW-0812">Transmembrane</keyword>
<evidence type="ECO:0000256" key="5">
    <source>
        <dbReference type="ARBA" id="ARBA00022676"/>
    </source>
</evidence>
<evidence type="ECO:0000256" key="11">
    <source>
        <dbReference type="ARBA" id="ARBA00023136"/>
    </source>
</evidence>
<keyword evidence="12" id="KW-0325">Glycoprotein</keyword>
<keyword evidence="14" id="KW-0732">Signal</keyword>
<comment type="pathway">
    <text evidence="2">Protein modification; protein glycosylation.</text>
</comment>
<evidence type="ECO:0000256" key="12">
    <source>
        <dbReference type="ARBA" id="ARBA00023180"/>
    </source>
</evidence>
<dbReference type="GO" id="GO:0000139">
    <property type="term" value="C:Golgi membrane"/>
    <property type="evidence" value="ECO:0007669"/>
    <property type="project" value="UniProtKB-SubCell"/>
</dbReference>
<evidence type="ECO:0000256" key="7">
    <source>
        <dbReference type="ARBA" id="ARBA00022692"/>
    </source>
</evidence>
<protein>
    <recommendedName>
        <fullName evidence="4">alpha-1,6-mannosyl-glycoprotein 6-beta-N-acetylglucosaminyltransferase</fullName>
        <ecNumber evidence="4">2.4.1.155</ecNumber>
    </recommendedName>
</protein>
<evidence type="ECO:0000256" key="6">
    <source>
        <dbReference type="ARBA" id="ARBA00022679"/>
    </source>
</evidence>
<comment type="caution">
    <text evidence="16">The sequence shown here is derived from an EMBL/GenBank/DDBJ whole genome shotgun (WGS) entry which is preliminary data.</text>
</comment>
<dbReference type="Pfam" id="PF15024">
    <property type="entry name" value="Glyco_transf_18"/>
    <property type="match status" value="2"/>
</dbReference>
<keyword evidence="6" id="KW-0808">Transferase</keyword>
<feature type="chain" id="PRO_5038833165" description="alpha-1,6-mannosyl-glycoprotein 6-beta-N-acetylglucosaminyltransferase" evidence="14">
    <location>
        <begin position="30"/>
        <end position="819"/>
    </location>
</feature>
<reference evidence="16" key="1">
    <citation type="submission" date="2021-01" db="EMBL/GenBank/DDBJ databases">
        <title>A chromosome-scale assembly of European eel, Anguilla anguilla.</title>
        <authorList>
            <person name="Henkel C."/>
            <person name="Jong-Raadsen S.A."/>
            <person name="Dufour S."/>
            <person name="Weltzien F.-A."/>
            <person name="Palstra A.P."/>
            <person name="Pelster B."/>
            <person name="Spaink H.P."/>
            <person name="Van Den Thillart G.E."/>
            <person name="Jansen H."/>
            <person name="Zahm M."/>
            <person name="Klopp C."/>
            <person name="Cedric C."/>
            <person name="Louis A."/>
            <person name="Berthelot C."/>
            <person name="Parey E."/>
            <person name="Roest Crollius H."/>
            <person name="Montfort J."/>
            <person name="Robinson-Rechavi M."/>
            <person name="Bucao C."/>
            <person name="Bouchez O."/>
            <person name="Gislard M."/>
            <person name="Lluch J."/>
            <person name="Milhes M."/>
            <person name="Lampietro C."/>
            <person name="Lopez Roques C."/>
            <person name="Donnadieu C."/>
            <person name="Braasch I."/>
            <person name="Desvignes T."/>
            <person name="Postlethwait J."/>
            <person name="Bobe J."/>
            <person name="Guiguen Y."/>
            <person name="Dirks R."/>
        </authorList>
    </citation>
    <scope>NUCLEOTIDE SEQUENCE</scope>
    <source>
        <strain evidence="16">Tag_6206</strain>
        <tissue evidence="16">Liver</tissue>
    </source>
</reference>
<evidence type="ECO:0000256" key="9">
    <source>
        <dbReference type="ARBA" id="ARBA00022989"/>
    </source>
</evidence>
<comment type="subcellular location">
    <subcellularLocation>
        <location evidence="1">Golgi apparatus membrane</location>
        <topology evidence="1">Single-pass type II membrane protein</topology>
    </subcellularLocation>
</comment>
<feature type="domain" description="Glycosyltransferase family 18 catalytic" evidence="15">
    <location>
        <begin position="529"/>
        <end position="747"/>
    </location>
</feature>
<evidence type="ECO:0000259" key="15">
    <source>
        <dbReference type="Pfam" id="PF15024"/>
    </source>
</evidence>
<comment type="similarity">
    <text evidence="3">Belongs to the glycosyltransferase 18 family.</text>
</comment>
<keyword evidence="9" id="KW-1133">Transmembrane helix</keyword>